<dbReference type="OrthoDB" id="6500128at2759"/>
<keyword evidence="9" id="KW-1185">Reference proteome</keyword>
<protein>
    <recommendedName>
        <fullName evidence="10">ABC transmembrane type-1 domain-containing protein</fullName>
    </recommendedName>
</protein>
<keyword evidence="3 5" id="KW-1133">Transmembrane helix</keyword>
<evidence type="ECO:0000256" key="2">
    <source>
        <dbReference type="ARBA" id="ARBA00022692"/>
    </source>
</evidence>
<dbReference type="SUPFAM" id="SSF90123">
    <property type="entry name" value="ABC transporter transmembrane region"/>
    <property type="match status" value="1"/>
</dbReference>
<dbReference type="InterPro" id="IPR003439">
    <property type="entry name" value="ABC_transporter-like_ATP-bd"/>
</dbReference>
<dbReference type="GO" id="GO:0140359">
    <property type="term" value="F:ABC-type transporter activity"/>
    <property type="evidence" value="ECO:0007669"/>
    <property type="project" value="InterPro"/>
</dbReference>
<proteinExistence type="predicted"/>
<dbReference type="Proteomes" id="UP000567179">
    <property type="component" value="Unassembled WGS sequence"/>
</dbReference>
<dbReference type="GO" id="GO:0016020">
    <property type="term" value="C:membrane"/>
    <property type="evidence" value="ECO:0007669"/>
    <property type="project" value="UniProtKB-SubCell"/>
</dbReference>
<dbReference type="PANTHER" id="PTHR24221:SF581">
    <property type="entry name" value="P-LOOP CONTAINING NUCLEOSIDE TRIPHOSPHATE HYDROLASE PROTEIN"/>
    <property type="match status" value="1"/>
</dbReference>
<dbReference type="SUPFAM" id="SSF52540">
    <property type="entry name" value="P-loop containing nucleoside triphosphate hydrolases"/>
    <property type="match status" value="1"/>
</dbReference>
<dbReference type="GO" id="GO:0005524">
    <property type="term" value="F:ATP binding"/>
    <property type="evidence" value="ECO:0007669"/>
    <property type="project" value="InterPro"/>
</dbReference>
<feature type="domain" description="ABC transmembrane type-1" evidence="7">
    <location>
        <begin position="101"/>
        <end position="291"/>
    </location>
</feature>
<dbReference type="InterPro" id="IPR039421">
    <property type="entry name" value="Type_1_exporter"/>
</dbReference>
<evidence type="ECO:0000256" key="4">
    <source>
        <dbReference type="ARBA" id="ARBA00023136"/>
    </source>
</evidence>
<accession>A0A8H5F496</accession>
<dbReference type="InterPro" id="IPR017871">
    <property type="entry name" value="ABC_transporter-like_CS"/>
</dbReference>
<evidence type="ECO:0000313" key="9">
    <source>
        <dbReference type="Proteomes" id="UP000567179"/>
    </source>
</evidence>
<dbReference type="Gene3D" id="1.20.1560.10">
    <property type="entry name" value="ABC transporter type 1, transmembrane domain"/>
    <property type="match status" value="1"/>
</dbReference>
<evidence type="ECO:0000256" key="1">
    <source>
        <dbReference type="ARBA" id="ARBA00004141"/>
    </source>
</evidence>
<evidence type="ECO:0000259" key="7">
    <source>
        <dbReference type="PROSITE" id="PS50929"/>
    </source>
</evidence>
<organism evidence="8 9">
    <name type="scientific">Psilocybe cf. subviscida</name>
    <dbReference type="NCBI Taxonomy" id="2480587"/>
    <lineage>
        <taxon>Eukaryota</taxon>
        <taxon>Fungi</taxon>
        <taxon>Dikarya</taxon>
        <taxon>Basidiomycota</taxon>
        <taxon>Agaricomycotina</taxon>
        <taxon>Agaricomycetes</taxon>
        <taxon>Agaricomycetidae</taxon>
        <taxon>Agaricales</taxon>
        <taxon>Agaricineae</taxon>
        <taxon>Strophariaceae</taxon>
        <taxon>Psilocybe</taxon>
    </lineage>
</organism>
<dbReference type="Pfam" id="PF00005">
    <property type="entry name" value="ABC_tran"/>
    <property type="match status" value="1"/>
</dbReference>
<dbReference type="InterPro" id="IPR027417">
    <property type="entry name" value="P-loop_NTPase"/>
</dbReference>
<evidence type="ECO:0008006" key="10">
    <source>
        <dbReference type="Google" id="ProtNLM"/>
    </source>
</evidence>
<evidence type="ECO:0000313" key="8">
    <source>
        <dbReference type="EMBL" id="KAF5323144.1"/>
    </source>
</evidence>
<dbReference type="InterPro" id="IPR011527">
    <property type="entry name" value="ABC1_TM_dom"/>
</dbReference>
<dbReference type="GO" id="GO:0016887">
    <property type="term" value="F:ATP hydrolysis activity"/>
    <property type="evidence" value="ECO:0007669"/>
    <property type="project" value="InterPro"/>
</dbReference>
<dbReference type="InterPro" id="IPR036640">
    <property type="entry name" value="ABC1_TM_sf"/>
</dbReference>
<dbReference type="AlphaFoldDB" id="A0A8H5F496"/>
<dbReference type="PROSITE" id="PS50893">
    <property type="entry name" value="ABC_TRANSPORTER_2"/>
    <property type="match status" value="1"/>
</dbReference>
<evidence type="ECO:0000256" key="5">
    <source>
        <dbReference type="SAM" id="Phobius"/>
    </source>
</evidence>
<dbReference type="PROSITE" id="PS50929">
    <property type="entry name" value="ABC_TM1F"/>
    <property type="match status" value="1"/>
</dbReference>
<feature type="transmembrane region" description="Helical" evidence="5">
    <location>
        <begin position="227"/>
        <end position="250"/>
    </location>
</feature>
<dbReference type="Pfam" id="PF00664">
    <property type="entry name" value="ABC_membrane"/>
    <property type="match status" value="1"/>
</dbReference>
<feature type="transmembrane region" description="Helical" evidence="5">
    <location>
        <begin position="113"/>
        <end position="137"/>
    </location>
</feature>
<keyword evidence="2 5" id="KW-0812">Transmembrane</keyword>
<comment type="caution">
    <text evidence="8">The sequence shown here is derived from an EMBL/GenBank/DDBJ whole genome shotgun (WGS) entry which is preliminary data.</text>
</comment>
<dbReference type="PROSITE" id="PS00211">
    <property type="entry name" value="ABC_TRANSPORTER_1"/>
    <property type="match status" value="1"/>
</dbReference>
<dbReference type="PANTHER" id="PTHR24221">
    <property type="entry name" value="ATP-BINDING CASSETTE SUB-FAMILY B"/>
    <property type="match status" value="1"/>
</dbReference>
<feature type="transmembrane region" description="Helical" evidence="5">
    <location>
        <begin position="143"/>
        <end position="165"/>
    </location>
</feature>
<name>A0A8H5F496_9AGAR</name>
<evidence type="ECO:0000256" key="3">
    <source>
        <dbReference type="ARBA" id="ARBA00022989"/>
    </source>
</evidence>
<feature type="domain" description="ABC transporter" evidence="6">
    <location>
        <begin position="277"/>
        <end position="525"/>
    </location>
</feature>
<dbReference type="EMBL" id="JAACJJ010000026">
    <property type="protein sequence ID" value="KAF5323144.1"/>
    <property type="molecule type" value="Genomic_DNA"/>
</dbReference>
<reference evidence="8 9" key="1">
    <citation type="journal article" date="2020" name="ISME J.">
        <title>Uncovering the hidden diversity of litter-decomposition mechanisms in mushroom-forming fungi.</title>
        <authorList>
            <person name="Floudas D."/>
            <person name="Bentzer J."/>
            <person name="Ahren D."/>
            <person name="Johansson T."/>
            <person name="Persson P."/>
            <person name="Tunlid A."/>
        </authorList>
    </citation>
    <scope>NUCLEOTIDE SEQUENCE [LARGE SCALE GENOMIC DNA]</scope>
    <source>
        <strain evidence="8 9">CBS 101986</strain>
    </source>
</reference>
<evidence type="ECO:0000259" key="6">
    <source>
        <dbReference type="PROSITE" id="PS50893"/>
    </source>
</evidence>
<keyword evidence="4 5" id="KW-0472">Membrane</keyword>
<gene>
    <name evidence="8" type="ORF">D9619_013760</name>
</gene>
<sequence>MANNRLPGPRLPALLPAHLRHPRRPALLILVQGIAQAPPPPPRRERVETARAATLIERARRAIATVKAFNAAPCTSPTRARPSRRSTARRSPLIKFGAQAQVIVRDGDDARNLIAVVWTQGLVVVTMLGVGLIWALVRGWQLTLAGFAIAPVFAVVMAVQTKLVARCEVRNKRARESVARAYYETLINVRGIRSMGFERVFREEFDKSAERALRTGVRGAFVEGCTYGIASGLIYLAEALLFYVGAVLIARGTYSYLQMVEVLNLVFSVSIGSQLMAFTERIAKAVQATADFNRLLNLDTKTQESQGKLCPDLTNDTDITFNHVDFAYPENPSVPSRTLYEPTYGNIELGSNRLGDIDVHHLREHVSVVSQQPNLFDATIAENATALDRTSKIPTGSTTLLSAAPRSRLTYNTMVGENAALISGGQAQRLQIARALVRPARVLILDECTSALDAENQAAVLETIAGIAARSRKGSRRTTVMVTHKLQVMRMCDRIVVLQDGEVREQGTYEELLERKGVFATLASAASGLEKRNDNE</sequence>
<comment type="subcellular location">
    <subcellularLocation>
        <location evidence="1">Membrane</location>
        <topology evidence="1">Multi-pass membrane protein</topology>
    </subcellularLocation>
</comment>
<dbReference type="Gene3D" id="3.40.50.300">
    <property type="entry name" value="P-loop containing nucleotide triphosphate hydrolases"/>
    <property type="match status" value="1"/>
</dbReference>